<dbReference type="Pfam" id="PF12026">
    <property type="entry name" value="CAS_C"/>
    <property type="match status" value="1"/>
</dbReference>
<evidence type="ECO:0000259" key="11">
    <source>
        <dbReference type="Pfam" id="PF12026"/>
    </source>
</evidence>
<dbReference type="InterPro" id="IPR038319">
    <property type="entry name" value="Serine_rich_sf"/>
</dbReference>
<keyword evidence="4" id="KW-0728">SH3 domain</keyword>
<name>A0A663ELT2_AQUCH</name>
<dbReference type="GO" id="GO:0005925">
    <property type="term" value="C:focal adhesion"/>
    <property type="evidence" value="ECO:0007669"/>
    <property type="project" value="UniProtKB-SubCell"/>
</dbReference>
<keyword evidence="8" id="KW-0965">Cell junction</keyword>
<dbReference type="CDD" id="cd11551">
    <property type="entry name" value="Serine_rich_CASS4"/>
    <property type="match status" value="1"/>
</dbReference>
<dbReference type="InterPro" id="IPR037362">
    <property type="entry name" value="CAS_fam"/>
</dbReference>
<dbReference type="AlphaFoldDB" id="A0A663ELT2"/>
<feature type="domain" description="CAS family C-terminal" evidence="11">
    <location>
        <begin position="420"/>
        <end position="579"/>
    </location>
</feature>
<organism evidence="12 13">
    <name type="scientific">Aquila chrysaetos chrysaetos</name>
    <dbReference type="NCBI Taxonomy" id="223781"/>
    <lineage>
        <taxon>Eukaryota</taxon>
        <taxon>Metazoa</taxon>
        <taxon>Chordata</taxon>
        <taxon>Craniata</taxon>
        <taxon>Vertebrata</taxon>
        <taxon>Euteleostomi</taxon>
        <taxon>Archelosauria</taxon>
        <taxon>Archosauria</taxon>
        <taxon>Dinosauria</taxon>
        <taxon>Saurischia</taxon>
        <taxon>Theropoda</taxon>
        <taxon>Coelurosauria</taxon>
        <taxon>Aves</taxon>
        <taxon>Neognathae</taxon>
        <taxon>Neoaves</taxon>
        <taxon>Telluraves</taxon>
        <taxon>Accipitrimorphae</taxon>
        <taxon>Accipitriformes</taxon>
        <taxon>Accipitridae</taxon>
        <taxon>Accipitrinae</taxon>
        <taxon>Aquila</taxon>
    </lineage>
</organism>
<dbReference type="GO" id="GO:0005737">
    <property type="term" value="C:cytoplasm"/>
    <property type="evidence" value="ECO:0007669"/>
    <property type="project" value="UniProtKB-SubCell"/>
</dbReference>
<dbReference type="InterPro" id="IPR021901">
    <property type="entry name" value="CAS_C"/>
</dbReference>
<dbReference type="Ensembl" id="ENSACCT00020013747.1">
    <property type="protein sequence ID" value="ENSACCP00020013148.1"/>
    <property type="gene ID" value="ENSACCG00020009058.1"/>
</dbReference>
<comment type="subcellular location">
    <subcellularLocation>
        <location evidence="1">Cell junction</location>
        <location evidence="1">Focal adhesion</location>
    </subcellularLocation>
    <subcellularLocation>
        <location evidence="2">Cytoplasm</location>
    </subcellularLocation>
</comment>
<evidence type="ECO:0000313" key="12">
    <source>
        <dbReference type="Ensembl" id="ENSACCP00020013148.1"/>
    </source>
</evidence>
<evidence type="ECO:0000313" key="13">
    <source>
        <dbReference type="Proteomes" id="UP000472275"/>
    </source>
</evidence>
<feature type="region of interest" description="Disordered" evidence="9">
    <location>
        <begin position="114"/>
        <end position="205"/>
    </location>
</feature>
<dbReference type="Gene3D" id="1.20.120.830">
    <property type="entry name" value="Serine-rich domain"/>
    <property type="match status" value="1"/>
</dbReference>
<evidence type="ECO:0000256" key="4">
    <source>
        <dbReference type="ARBA" id="ARBA00022443"/>
    </source>
</evidence>
<keyword evidence="6" id="KW-0597">Phosphoprotein</keyword>
<feature type="compositionally biased region" description="Polar residues" evidence="9">
    <location>
        <begin position="401"/>
        <end position="415"/>
    </location>
</feature>
<protein>
    <submittedName>
        <fullName evidence="12">Cas scaffold protein family member 4</fullName>
    </submittedName>
</protein>
<evidence type="ECO:0000256" key="9">
    <source>
        <dbReference type="SAM" id="MobiDB-lite"/>
    </source>
</evidence>
<dbReference type="GeneTree" id="ENSGT00950000183008"/>
<keyword evidence="7" id="KW-0130">Cell adhesion</keyword>
<dbReference type="Pfam" id="PF08824">
    <property type="entry name" value="Serine_rich"/>
    <property type="match status" value="1"/>
</dbReference>
<dbReference type="Gene3D" id="1.20.120.230">
    <property type="entry name" value="Alpha-catenin/vinculin-like"/>
    <property type="match status" value="1"/>
</dbReference>
<comment type="similarity">
    <text evidence="3">Belongs to the CAS family.</text>
</comment>
<dbReference type="FunFam" id="1.20.120.830:FF:000001">
    <property type="entry name" value="BCAR1 scaffold protein, Cas family member"/>
    <property type="match status" value="1"/>
</dbReference>
<keyword evidence="13" id="KW-1185">Reference proteome</keyword>
<evidence type="ECO:0000256" key="6">
    <source>
        <dbReference type="ARBA" id="ARBA00022553"/>
    </source>
</evidence>
<sequence>ENYEFPTPKEPGNKNESQKKCWEWIYDIPVSPEKTGLKQNPSGHSLENQVLYDIPPARYKALTTSTEAKVVNPQLYDIPPTQRKLTFPDIHLYDVPSSRDVLLLPQNGSCDVPPSLLAPKAENQTSEENVYDIPKGLPTAVQSKKEMEKHSDSSGDQAYSAPPQLSRDVKLEQDRLSVSSVDSRSSTLSTSSNSSAESFSMSSSEEPAKEIKLDLEVAIETVTRLQHSVSSSVASLMIFVSSKWRLQEHLEKSIEEIHRAIDHIKVSLGEFLAFAQLVKVNASYATDNNLQTRIKKQLEILMNSFKILTETREALNNCNWSLEALVLRKPQNNPDDLDRFVMVARTIPDDIKRFVSIIIANGKLLFRKNEKEQETKQSKVNPEYKMAKQITVPRRVEIDSLQRNTPDKPNQSQVSPEKPREDATEDCDYVQLQFLVSMLAKIQNNLHLDTHCATNLSLFFFLTFFQVLPSAKKTVNQSKQDSAKKIALPEHCKLCFSALHKAIGVFTNSLSNNQPPEVFISHSKLIIMVGQKLVDSLCQETQERDARSDVLHSSSRFCSLLKNLALATKNAAIQYPNEDTLCCFYKFSIVVAPLACGSQGGQEQLSDANFQSPLRTHAGQFPGCWCTFSR</sequence>
<dbReference type="GO" id="GO:0007155">
    <property type="term" value="P:cell adhesion"/>
    <property type="evidence" value="ECO:0007669"/>
    <property type="project" value="UniProtKB-KW"/>
</dbReference>
<feature type="compositionally biased region" description="Low complexity" evidence="9">
    <location>
        <begin position="177"/>
        <end position="204"/>
    </location>
</feature>
<evidence type="ECO:0000259" key="10">
    <source>
        <dbReference type="Pfam" id="PF08824"/>
    </source>
</evidence>
<reference evidence="12" key="1">
    <citation type="submission" date="2025-08" db="UniProtKB">
        <authorList>
            <consortium name="Ensembl"/>
        </authorList>
    </citation>
    <scope>IDENTIFICATION</scope>
</reference>
<dbReference type="GO" id="GO:0007169">
    <property type="term" value="P:cell surface receptor protein tyrosine kinase signaling pathway"/>
    <property type="evidence" value="ECO:0007669"/>
    <property type="project" value="TreeGrafter"/>
</dbReference>
<dbReference type="GO" id="GO:0005886">
    <property type="term" value="C:plasma membrane"/>
    <property type="evidence" value="ECO:0007669"/>
    <property type="project" value="TreeGrafter"/>
</dbReference>
<feature type="domain" description="Serine rich protein interaction" evidence="10">
    <location>
        <begin position="213"/>
        <end position="369"/>
    </location>
</feature>
<evidence type="ECO:0000256" key="8">
    <source>
        <dbReference type="ARBA" id="ARBA00022949"/>
    </source>
</evidence>
<proteinExistence type="inferred from homology"/>
<evidence type="ECO:0000256" key="7">
    <source>
        <dbReference type="ARBA" id="ARBA00022889"/>
    </source>
</evidence>
<dbReference type="InterPro" id="IPR014928">
    <property type="entry name" value="Serine_rich_dom"/>
</dbReference>
<reference evidence="12" key="2">
    <citation type="submission" date="2025-09" db="UniProtKB">
        <authorList>
            <consortium name="Ensembl"/>
        </authorList>
    </citation>
    <scope>IDENTIFICATION</scope>
</reference>
<dbReference type="PANTHER" id="PTHR10654:SF19">
    <property type="entry name" value="CAS SCAFFOLDING PROTEIN FAMILY MEMBER 4"/>
    <property type="match status" value="1"/>
</dbReference>
<evidence type="ECO:0000256" key="5">
    <source>
        <dbReference type="ARBA" id="ARBA00022490"/>
    </source>
</evidence>
<evidence type="ECO:0000256" key="1">
    <source>
        <dbReference type="ARBA" id="ARBA00004246"/>
    </source>
</evidence>
<feature type="region of interest" description="Disordered" evidence="9">
    <location>
        <begin position="398"/>
        <end position="424"/>
    </location>
</feature>
<dbReference type="PANTHER" id="PTHR10654">
    <property type="entry name" value="CAS SCAFFOLDING PROTEIN"/>
    <property type="match status" value="1"/>
</dbReference>
<evidence type="ECO:0000256" key="3">
    <source>
        <dbReference type="ARBA" id="ARBA00007848"/>
    </source>
</evidence>
<dbReference type="Proteomes" id="UP000472275">
    <property type="component" value="Chromosome 3"/>
</dbReference>
<accession>A0A663ELT2</accession>
<keyword evidence="5" id="KW-0963">Cytoplasm</keyword>
<feature type="compositionally biased region" description="Basic and acidic residues" evidence="9">
    <location>
        <begin position="143"/>
        <end position="153"/>
    </location>
</feature>
<dbReference type="GO" id="GO:0016477">
    <property type="term" value="P:cell migration"/>
    <property type="evidence" value="ECO:0007669"/>
    <property type="project" value="TreeGrafter"/>
</dbReference>
<evidence type="ECO:0000256" key="2">
    <source>
        <dbReference type="ARBA" id="ARBA00004496"/>
    </source>
</evidence>